<evidence type="ECO:0000256" key="9">
    <source>
        <dbReference type="PIRSR" id="PIRSR640198-1"/>
    </source>
</evidence>
<evidence type="ECO:0000256" key="4">
    <source>
        <dbReference type="ARBA" id="ARBA00022741"/>
    </source>
</evidence>
<dbReference type="eggNOG" id="KOG3824">
    <property type="taxonomic scope" value="Eukaryota"/>
</dbReference>
<keyword evidence="8 11" id="KW-0472">Membrane</keyword>
<dbReference type="PANTHER" id="PTHR13504:SF34">
    <property type="entry name" value="PROTEIN ADENYLYLTRANSFERASE FICD"/>
    <property type="match status" value="1"/>
</dbReference>
<evidence type="ECO:0000313" key="14">
    <source>
        <dbReference type="Proteomes" id="UP000015100"/>
    </source>
</evidence>
<evidence type="ECO:0000256" key="2">
    <source>
        <dbReference type="ARBA" id="ARBA00022692"/>
    </source>
</evidence>
<gene>
    <name evidence="13" type="ORF">H072_198</name>
</gene>
<evidence type="ECO:0000313" key="13">
    <source>
        <dbReference type="EMBL" id="EPS45790.1"/>
    </source>
</evidence>
<proteinExistence type="predicted"/>
<dbReference type="AlphaFoldDB" id="S8AS31"/>
<evidence type="ECO:0000256" key="3">
    <source>
        <dbReference type="ARBA" id="ARBA00022737"/>
    </source>
</evidence>
<evidence type="ECO:0000256" key="6">
    <source>
        <dbReference type="ARBA" id="ARBA00022840"/>
    </source>
</evidence>
<dbReference type="SUPFAM" id="SSF140931">
    <property type="entry name" value="Fic-like"/>
    <property type="match status" value="1"/>
</dbReference>
<keyword evidence="3" id="KW-0677">Repeat</keyword>
<dbReference type="InterPro" id="IPR040198">
    <property type="entry name" value="Fido_containing"/>
</dbReference>
<feature type="transmembrane region" description="Helical" evidence="11">
    <location>
        <begin position="40"/>
        <end position="63"/>
    </location>
</feature>
<dbReference type="HOGENOM" id="CLU_789927_0_0_1"/>
<protein>
    <recommendedName>
        <fullName evidence="12">Fido domain-containing protein</fullName>
    </recommendedName>
</protein>
<reference evidence="13 14" key="1">
    <citation type="journal article" date="2013" name="PLoS Genet.">
        <title>Genomic mechanisms accounting for the adaptation to parasitism in nematode-trapping fungi.</title>
        <authorList>
            <person name="Meerupati T."/>
            <person name="Andersson K.M."/>
            <person name="Friman E."/>
            <person name="Kumar D."/>
            <person name="Tunlid A."/>
            <person name="Ahren D."/>
        </authorList>
    </citation>
    <scope>NUCLEOTIDE SEQUENCE [LARGE SCALE GENOMIC DNA]</scope>
    <source>
        <strain evidence="13 14">CBS 200.50</strain>
    </source>
</reference>
<dbReference type="InterPro" id="IPR036597">
    <property type="entry name" value="Fido-like_dom_sf"/>
</dbReference>
<comment type="subcellular location">
    <subcellularLocation>
        <location evidence="1">Membrane</location>
        <topology evidence="1">Single-pass membrane protein</topology>
    </subcellularLocation>
</comment>
<dbReference type="GO" id="GO:0016020">
    <property type="term" value="C:membrane"/>
    <property type="evidence" value="ECO:0007669"/>
    <property type="project" value="UniProtKB-SubCell"/>
</dbReference>
<comment type="caution">
    <text evidence="13">The sequence shown here is derived from an EMBL/GenBank/DDBJ whole genome shotgun (WGS) entry which is preliminary data.</text>
</comment>
<dbReference type="PANTHER" id="PTHR13504">
    <property type="entry name" value="FIDO DOMAIN-CONTAINING PROTEIN DDB_G0283145"/>
    <property type="match status" value="1"/>
</dbReference>
<sequence length="351" mass="40217">MVRKRKSQKSSQPVTAVKANSLPKEHTIVSRAVTSRKFSYVFLSILLSLLGVFWVFSPITLYYDISGLGVRETQVDVPRLHQQSFPDGYLDKYLQVYGKYGLNQPNVIPEFLDLALLKKRLEQDTPIVDYFTMMGEFRAPAELGREWGESFGAAGELPDYTENLRESLIGSIWVENETDFIGQQAAFLEAYNTLTNIGRLSQLAIAKVHSALYVAVSPKDEHNIPGNFRMVQAFIGNSLTANIFEIEAAIDRISEYFNNKCIQLPDRSFEYACCVLHFYKCYESIHPFTDGNGRTGRAWVNAMLMWKLLPPLFFKEEWLKNPATYHSLFEDYNGEEYLREHIQSILVNSLE</sequence>
<dbReference type="GO" id="GO:0005524">
    <property type="term" value="F:ATP binding"/>
    <property type="evidence" value="ECO:0007669"/>
    <property type="project" value="UniProtKB-KW"/>
</dbReference>
<keyword evidence="7 11" id="KW-1133">Transmembrane helix</keyword>
<evidence type="ECO:0000256" key="11">
    <source>
        <dbReference type="SAM" id="Phobius"/>
    </source>
</evidence>
<evidence type="ECO:0000256" key="10">
    <source>
        <dbReference type="PIRSR" id="PIRSR640198-2"/>
    </source>
</evidence>
<keyword evidence="2 11" id="KW-0812">Transmembrane</keyword>
<evidence type="ECO:0000256" key="7">
    <source>
        <dbReference type="ARBA" id="ARBA00022989"/>
    </source>
</evidence>
<dbReference type="InterPro" id="IPR003812">
    <property type="entry name" value="Fido"/>
</dbReference>
<accession>S8AS31</accession>
<keyword evidence="14" id="KW-1185">Reference proteome</keyword>
<evidence type="ECO:0000256" key="1">
    <source>
        <dbReference type="ARBA" id="ARBA00004167"/>
    </source>
</evidence>
<evidence type="ECO:0000256" key="8">
    <source>
        <dbReference type="ARBA" id="ARBA00023136"/>
    </source>
</evidence>
<feature type="binding site" evidence="10">
    <location>
        <begin position="290"/>
        <end position="297"/>
    </location>
    <ligand>
        <name>ATP</name>
        <dbReference type="ChEBI" id="CHEBI:30616"/>
    </ligand>
</feature>
<keyword evidence="5" id="KW-0802">TPR repeat</keyword>
<reference evidence="14" key="2">
    <citation type="submission" date="2013-04" db="EMBL/GenBank/DDBJ databases">
        <title>Genomic mechanisms accounting for the adaptation to parasitism in nematode-trapping fungi.</title>
        <authorList>
            <person name="Ahren D.G."/>
        </authorList>
    </citation>
    <scope>NUCLEOTIDE SEQUENCE [LARGE SCALE GENOMIC DNA]</scope>
    <source>
        <strain evidence="14">CBS 200.50</strain>
    </source>
</reference>
<dbReference type="Proteomes" id="UP000015100">
    <property type="component" value="Unassembled WGS sequence"/>
</dbReference>
<name>S8AS31_DACHA</name>
<evidence type="ECO:0000259" key="12">
    <source>
        <dbReference type="PROSITE" id="PS51459"/>
    </source>
</evidence>
<feature type="domain" description="Fido" evidence="12">
    <location>
        <begin position="200"/>
        <end position="348"/>
    </location>
</feature>
<dbReference type="EMBL" id="AQGS01000003">
    <property type="protein sequence ID" value="EPS45790.1"/>
    <property type="molecule type" value="Genomic_DNA"/>
</dbReference>
<keyword evidence="6 10" id="KW-0067">ATP-binding</keyword>
<dbReference type="Pfam" id="PF02661">
    <property type="entry name" value="Fic"/>
    <property type="match status" value="1"/>
</dbReference>
<feature type="active site" evidence="9">
    <location>
        <position position="286"/>
    </location>
</feature>
<keyword evidence="4 10" id="KW-0547">Nucleotide-binding</keyword>
<dbReference type="Gene3D" id="1.10.3290.10">
    <property type="entry name" value="Fido-like domain"/>
    <property type="match status" value="1"/>
</dbReference>
<organism evidence="13 14">
    <name type="scientific">Dactylellina haptotyla (strain CBS 200.50)</name>
    <name type="common">Nematode-trapping fungus</name>
    <name type="synonym">Monacrosporium haptotylum</name>
    <dbReference type="NCBI Taxonomy" id="1284197"/>
    <lineage>
        <taxon>Eukaryota</taxon>
        <taxon>Fungi</taxon>
        <taxon>Dikarya</taxon>
        <taxon>Ascomycota</taxon>
        <taxon>Pezizomycotina</taxon>
        <taxon>Orbiliomycetes</taxon>
        <taxon>Orbiliales</taxon>
        <taxon>Orbiliaceae</taxon>
        <taxon>Dactylellina</taxon>
    </lineage>
</organism>
<dbReference type="PROSITE" id="PS51459">
    <property type="entry name" value="FIDO"/>
    <property type="match status" value="1"/>
</dbReference>
<evidence type="ECO:0000256" key="5">
    <source>
        <dbReference type="ARBA" id="ARBA00022803"/>
    </source>
</evidence>
<dbReference type="OrthoDB" id="439046at2759"/>